<proteinExistence type="predicted"/>
<dbReference type="InterPro" id="IPR039060">
    <property type="entry name" value="Antitox_HigA"/>
</dbReference>
<dbReference type="RefSeq" id="WP_190826077.1">
    <property type="nucleotide sequence ID" value="NZ_CAWPPI010000028.1"/>
</dbReference>
<gene>
    <name evidence="2" type="ORF">ICL16_06600</name>
</gene>
<evidence type="ECO:0000313" key="3">
    <source>
        <dbReference type="Proteomes" id="UP000629098"/>
    </source>
</evidence>
<dbReference type="InterPro" id="IPR010982">
    <property type="entry name" value="Lambda_DNA-bd_dom_sf"/>
</dbReference>
<dbReference type="SUPFAM" id="SSF47413">
    <property type="entry name" value="lambda repressor-like DNA-binding domains"/>
    <property type="match status" value="1"/>
</dbReference>
<dbReference type="EMBL" id="JACXAE010000028">
    <property type="protein sequence ID" value="MBD2771771.1"/>
    <property type="molecule type" value="Genomic_DNA"/>
</dbReference>
<sequence>MSITFDKATDGKLLVEIQPKVITSEEEYDSALEATEKLMSCKSRSPEQTAILQLLVTLIEEYETKNYLMGESSPHEIIQHLMEAQEIKQSDLVKILGSLIVVSDIINGTQEISKAQAKVLGEFFHVSPSLFI</sequence>
<accession>A0A8J6XJ88</accession>
<feature type="domain" description="HTH cro/C1-type" evidence="1">
    <location>
        <begin position="78"/>
        <end position="131"/>
    </location>
</feature>
<dbReference type="Gene3D" id="1.10.260.40">
    <property type="entry name" value="lambda repressor-like DNA-binding domains"/>
    <property type="match status" value="1"/>
</dbReference>
<evidence type="ECO:0000259" key="1">
    <source>
        <dbReference type="PROSITE" id="PS50943"/>
    </source>
</evidence>
<protein>
    <submittedName>
        <fullName evidence="2">Transcriptional regulator</fullName>
    </submittedName>
</protein>
<reference evidence="2" key="1">
    <citation type="submission" date="2020-09" db="EMBL/GenBank/DDBJ databases">
        <title>Iningainema tapete sp. nov. (Scytonemataceae, Cyanobacteria) from greenhouses in central Florida (USA) produces two types of nodularin with biosynthetic potential for microcystin-LR and anabaenopeptins.</title>
        <authorList>
            <person name="Berthold D.E."/>
            <person name="Lefler F.W."/>
            <person name="Huang I.-S."/>
            <person name="Abdulla H."/>
            <person name="Zimba P.V."/>
            <person name="Laughinghouse H.D. IV."/>
        </authorList>
    </citation>
    <scope>NUCLEOTIDE SEQUENCE</scope>
    <source>
        <strain evidence="2">BLCCT55</strain>
    </source>
</reference>
<organism evidence="2 3">
    <name type="scientific">Iningainema tapete BLCC-T55</name>
    <dbReference type="NCBI Taxonomy" id="2748662"/>
    <lineage>
        <taxon>Bacteria</taxon>
        <taxon>Bacillati</taxon>
        <taxon>Cyanobacteriota</taxon>
        <taxon>Cyanophyceae</taxon>
        <taxon>Nostocales</taxon>
        <taxon>Scytonemataceae</taxon>
        <taxon>Iningainema tapete</taxon>
    </lineage>
</organism>
<dbReference type="PANTHER" id="PTHR40455">
    <property type="entry name" value="ANTITOXIN HIGA"/>
    <property type="match status" value="1"/>
</dbReference>
<dbReference type="InterPro" id="IPR001387">
    <property type="entry name" value="Cro/C1-type_HTH"/>
</dbReference>
<dbReference type="AlphaFoldDB" id="A0A8J6XJ88"/>
<keyword evidence="3" id="KW-1185">Reference proteome</keyword>
<evidence type="ECO:0000313" key="2">
    <source>
        <dbReference type="EMBL" id="MBD2771771.1"/>
    </source>
</evidence>
<dbReference type="PANTHER" id="PTHR40455:SF1">
    <property type="entry name" value="ANTITOXIN HIGA"/>
    <property type="match status" value="1"/>
</dbReference>
<dbReference type="GO" id="GO:0006355">
    <property type="term" value="P:regulation of DNA-templated transcription"/>
    <property type="evidence" value="ECO:0007669"/>
    <property type="project" value="InterPro"/>
</dbReference>
<dbReference type="Proteomes" id="UP000629098">
    <property type="component" value="Unassembled WGS sequence"/>
</dbReference>
<dbReference type="PROSITE" id="PS50943">
    <property type="entry name" value="HTH_CROC1"/>
    <property type="match status" value="1"/>
</dbReference>
<name>A0A8J6XJ88_9CYAN</name>
<dbReference type="GO" id="GO:0001046">
    <property type="term" value="F:core promoter sequence-specific DNA binding"/>
    <property type="evidence" value="ECO:0007669"/>
    <property type="project" value="TreeGrafter"/>
</dbReference>
<comment type="caution">
    <text evidence="2">The sequence shown here is derived from an EMBL/GenBank/DDBJ whole genome shotgun (WGS) entry which is preliminary data.</text>
</comment>